<keyword evidence="3" id="KW-1185">Reference proteome</keyword>
<proteinExistence type="predicted"/>
<reference evidence="2 3" key="1">
    <citation type="submission" date="2022-05" db="EMBL/GenBank/DDBJ databases">
        <authorList>
            <consortium name="Genoscope - CEA"/>
            <person name="William W."/>
        </authorList>
    </citation>
    <scope>NUCLEOTIDE SEQUENCE [LARGE SCALE GENOMIC DNA]</scope>
</reference>
<organism evidence="2 3">
    <name type="scientific">Porites lobata</name>
    <dbReference type="NCBI Taxonomy" id="104759"/>
    <lineage>
        <taxon>Eukaryota</taxon>
        <taxon>Metazoa</taxon>
        <taxon>Cnidaria</taxon>
        <taxon>Anthozoa</taxon>
        <taxon>Hexacorallia</taxon>
        <taxon>Scleractinia</taxon>
        <taxon>Fungiina</taxon>
        <taxon>Poritidae</taxon>
        <taxon>Porites</taxon>
    </lineage>
</organism>
<keyword evidence="1" id="KW-0732">Signal</keyword>
<comment type="caution">
    <text evidence="2">The sequence shown here is derived from an EMBL/GenBank/DDBJ whole genome shotgun (WGS) entry which is preliminary data.</text>
</comment>
<evidence type="ECO:0000313" key="2">
    <source>
        <dbReference type="EMBL" id="CAH3183716.1"/>
    </source>
</evidence>
<evidence type="ECO:0000313" key="3">
    <source>
        <dbReference type="Proteomes" id="UP001159405"/>
    </source>
</evidence>
<sequence>MALTVTLLSQLAVLCSVVHSSILETTCLRSQCSGQGKVIYHQTMTPTWLEAHASYIDSSRASTPQQLTFNAGAHNNAALLKVPMIPPGVLKVGTSLTVEITVAHDISIGGKPIDSDIRYVVSDGTRFIGFETCDKGNYKTNAPCYGIEGVSGASASSLQHNPVLPKPNDSFYPGQFVFTLKLDERWGSCYIPHDGGFVRTAGYNNRVMLNEGLNLEVYKSDKGERVGIRFIKVAIIQDDA</sequence>
<name>A0ABN8S0R2_9CNID</name>
<feature type="signal peptide" evidence="1">
    <location>
        <begin position="1"/>
        <end position="20"/>
    </location>
</feature>
<evidence type="ECO:0000256" key="1">
    <source>
        <dbReference type="SAM" id="SignalP"/>
    </source>
</evidence>
<gene>
    <name evidence="2" type="ORF">PLOB_00029091</name>
</gene>
<dbReference type="Proteomes" id="UP001159405">
    <property type="component" value="Unassembled WGS sequence"/>
</dbReference>
<dbReference type="EMBL" id="CALNXK010000362">
    <property type="protein sequence ID" value="CAH3183716.1"/>
    <property type="molecule type" value="Genomic_DNA"/>
</dbReference>
<protein>
    <submittedName>
        <fullName evidence="2">Uncharacterized protein</fullName>
    </submittedName>
</protein>
<accession>A0ABN8S0R2</accession>
<feature type="chain" id="PRO_5046098224" evidence="1">
    <location>
        <begin position="21"/>
        <end position="240"/>
    </location>
</feature>